<dbReference type="STRING" id="1448308.A0A2T2NAI3"/>
<dbReference type="PANTHER" id="PTHR30605">
    <property type="entry name" value="ANHYDRO-N-ACETYLMURAMIC ACID KINASE"/>
    <property type="match status" value="1"/>
</dbReference>
<gene>
    <name evidence="1" type="ORF">BS50DRAFT_559836</name>
</gene>
<keyword evidence="2" id="KW-1185">Reference proteome</keyword>
<dbReference type="GO" id="GO:0005524">
    <property type="term" value="F:ATP binding"/>
    <property type="evidence" value="ECO:0007669"/>
    <property type="project" value="InterPro"/>
</dbReference>
<dbReference type="OrthoDB" id="5427593at2759"/>
<proteinExistence type="predicted"/>
<dbReference type="GO" id="GO:0006040">
    <property type="term" value="P:amino sugar metabolic process"/>
    <property type="evidence" value="ECO:0007669"/>
    <property type="project" value="InterPro"/>
</dbReference>
<dbReference type="Proteomes" id="UP000240883">
    <property type="component" value="Unassembled WGS sequence"/>
</dbReference>
<dbReference type="Pfam" id="PF03702">
    <property type="entry name" value="AnmK"/>
    <property type="match status" value="1"/>
</dbReference>
<dbReference type="GO" id="GO:0009254">
    <property type="term" value="P:peptidoglycan turnover"/>
    <property type="evidence" value="ECO:0007669"/>
    <property type="project" value="InterPro"/>
</dbReference>
<sequence>MYRSDSGAHMKEFIGNNAPSSNEPASSLDLRVVGVCAGPTLGNIDCALVHYHQDTPESLLNMRLLNHQVLPVPPKIRAPLLNLLHDAQTQPSAIPRSHAILGDIISHALKQFSYESQFSLSNISFVGAYIDIELPLRLPPTSQEADASLGWSTMIASETGITIVSDFDDRSGKLDGREVRLLGLTNGQLFRHPTKLRVCLDIDDFATITFIPPESIIGEGTTISRRCGPGNMLIDYAMRYSTSNQVETDGGGLCAARGSINYSVVYKFLHAHDYIEDDPPVNMLTEMFGDHEAQGLIDECLFLGMTTDDTIATITHITAQNLVRQYRRLLAAHFAGDAQVADLFICGAGAKNRNIVDCIEAELPGAVVTRSLEDIGINGEAKNAVKYAQLGLSTVLGQASRSFAVDSWSQVRGKIMCGKKWEDMSQHILRFADGKVLPPLSRVVVEGQSFSPTRSSISIPELLSDPVPSILMQRGTITDILPEEVRMEL</sequence>
<name>A0A2T2NAI3_CORCC</name>
<dbReference type="Gene3D" id="3.30.420.40">
    <property type="match status" value="2"/>
</dbReference>
<organism evidence="1 2">
    <name type="scientific">Corynespora cassiicola Philippines</name>
    <dbReference type="NCBI Taxonomy" id="1448308"/>
    <lineage>
        <taxon>Eukaryota</taxon>
        <taxon>Fungi</taxon>
        <taxon>Dikarya</taxon>
        <taxon>Ascomycota</taxon>
        <taxon>Pezizomycotina</taxon>
        <taxon>Dothideomycetes</taxon>
        <taxon>Pleosporomycetidae</taxon>
        <taxon>Pleosporales</taxon>
        <taxon>Corynesporascaceae</taxon>
        <taxon>Corynespora</taxon>
    </lineage>
</organism>
<evidence type="ECO:0000313" key="1">
    <source>
        <dbReference type="EMBL" id="PSN62434.1"/>
    </source>
</evidence>
<dbReference type="PANTHER" id="PTHR30605:SF0">
    <property type="entry name" value="ANHYDRO-N-ACETYLMURAMIC ACID KINASE"/>
    <property type="match status" value="1"/>
</dbReference>
<dbReference type="InterPro" id="IPR005338">
    <property type="entry name" value="Anhydro_N_Ac-Mur_kinase"/>
</dbReference>
<dbReference type="EMBL" id="KZ678141">
    <property type="protein sequence ID" value="PSN62434.1"/>
    <property type="molecule type" value="Genomic_DNA"/>
</dbReference>
<reference evidence="1 2" key="1">
    <citation type="journal article" date="2018" name="Front. Microbiol.">
        <title>Genome-Wide Analysis of Corynespora cassiicola Leaf Fall Disease Putative Effectors.</title>
        <authorList>
            <person name="Lopez D."/>
            <person name="Ribeiro S."/>
            <person name="Label P."/>
            <person name="Fumanal B."/>
            <person name="Venisse J.S."/>
            <person name="Kohler A."/>
            <person name="de Oliveira R.R."/>
            <person name="Labutti K."/>
            <person name="Lipzen A."/>
            <person name="Lail K."/>
            <person name="Bauer D."/>
            <person name="Ohm R.A."/>
            <person name="Barry K.W."/>
            <person name="Spatafora J."/>
            <person name="Grigoriev I.V."/>
            <person name="Martin F.M."/>
            <person name="Pujade-Renaud V."/>
        </authorList>
    </citation>
    <scope>NUCLEOTIDE SEQUENCE [LARGE SCALE GENOMIC DNA]</scope>
    <source>
        <strain evidence="1 2">Philippines</strain>
    </source>
</reference>
<accession>A0A2T2NAI3</accession>
<evidence type="ECO:0000313" key="2">
    <source>
        <dbReference type="Proteomes" id="UP000240883"/>
    </source>
</evidence>
<evidence type="ECO:0008006" key="3">
    <source>
        <dbReference type="Google" id="ProtNLM"/>
    </source>
</evidence>
<protein>
    <recommendedName>
        <fullName evidence="3">Actin-like ATPase domain-containing protein</fullName>
    </recommendedName>
</protein>
<dbReference type="GO" id="GO:0016773">
    <property type="term" value="F:phosphotransferase activity, alcohol group as acceptor"/>
    <property type="evidence" value="ECO:0007669"/>
    <property type="project" value="InterPro"/>
</dbReference>
<dbReference type="AlphaFoldDB" id="A0A2T2NAI3"/>